<dbReference type="Proteomes" id="UP000199444">
    <property type="component" value="Unassembled WGS sequence"/>
</dbReference>
<reference evidence="2 3" key="1">
    <citation type="submission" date="2016-10" db="EMBL/GenBank/DDBJ databases">
        <authorList>
            <person name="de Groot N.N."/>
        </authorList>
    </citation>
    <scope>NUCLEOTIDE SEQUENCE [LARGE SCALE GENOMIC DNA]</scope>
    <source>
        <strain evidence="2 3">CGMCC 1.10449</strain>
    </source>
</reference>
<feature type="compositionally biased region" description="Basic and acidic residues" evidence="1">
    <location>
        <begin position="1"/>
        <end position="20"/>
    </location>
</feature>
<evidence type="ECO:0000313" key="3">
    <source>
        <dbReference type="Proteomes" id="UP000199444"/>
    </source>
</evidence>
<feature type="region of interest" description="Disordered" evidence="1">
    <location>
        <begin position="1"/>
        <end position="33"/>
    </location>
</feature>
<gene>
    <name evidence="2" type="ORF">SAMN05216231_2561</name>
</gene>
<organism evidence="2 3">
    <name type="scientific">Virgibacillus salinus</name>
    <dbReference type="NCBI Taxonomy" id="553311"/>
    <lineage>
        <taxon>Bacteria</taxon>
        <taxon>Bacillati</taxon>
        <taxon>Bacillota</taxon>
        <taxon>Bacilli</taxon>
        <taxon>Bacillales</taxon>
        <taxon>Bacillaceae</taxon>
        <taxon>Virgibacillus</taxon>
    </lineage>
</organism>
<proteinExistence type="predicted"/>
<dbReference type="AlphaFoldDB" id="A0A1H1DT48"/>
<accession>A0A1H1DT48</accession>
<keyword evidence="3" id="KW-1185">Reference proteome</keyword>
<name>A0A1H1DT48_9BACI</name>
<dbReference type="EMBL" id="FNKD01000003">
    <property type="protein sequence ID" value="SDQ79644.1"/>
    <property type="molecule type" value="Genomic_DNA"/>
</dbReference>
<sequence length="33" mass="3796">MNPRSAKWEKSGSKRGEADPRSVNSTKLMEYRV</sequence>
<protein>
    <submittedName>
        <fullName evidence="2">Uncharacterized protein</fullName>
    </submittedName>
</protein>
<evidence type="ECO:0000256" key="1">
    <source>
        <dbReference type="SAM" id="MobiDB-lite"/>
    </source>
</evidence>
<evidence type="ECO:0000313" key="2">
    <source>
        <dbReference type="EMBL" id="SDQ79644.1"/>
    </source>
</evidence>